<comment type="similarity">
    <text evidence="1">Belongs to the glycosyltransferase 2 family.</text>
</comment>
<sequence length="227" mass="26149">MSYINEKFSVLMAVYYRDSPDFLEQSLLSIYQNDTPPTEVIIVRDGPVTNEIGLVIEKWESLLPIIYVSLEENMGLGVALNYGLTFCHYDIVIRADSDDVNRYNRFSVIMDFMAKNPDVDIVSSWIEEFQYIPGDSGLVKKVPSKSDIIKYSRTRSPFNHPAVAFRKEKIYHVGGYGNEYLYEDYALWLKLLSKGYIGDNIQDVLVDMRFSIETTKDVVVGNMQYLK</sequence>
<dbReference type="InterPro" id="IPR050834">
    <property type="entry name" value="Glycosyltransf_2"/>
</dbReference>
<dbReference type="EMBL" id="CAADJD010000023">
    <property type="protein sequence ID" value="VFS76497.1"/>
    <property type="molecule type" value="Genomic_DNA"/>
</dbReference>
<keyword evidence="2" id="KW-0328">Glycosyltransferase</keyword>
<keyword evidence="3 5" id="KW-0808">Transferase</keyword>
<evidence type="ECO:0000313" key="6">
    <source>
        <dbReference type="Proteomes" id="UP000401081"/>
    </source>
</evidence>
<gene>
    <name evidence="5" type="ORF">NCTC12993_05426</name>
</gene>
<protein>
    <submittedName>
        <fullName evidence="5">Putative glycosyl transferase</fullName>
    </submittedName>
</protein>
<evidence type="ECO:0000256" key="3">
    <source>
        <dbReference type="ARBA" id="ARBA00022679"/>
    </source>
</evidence>
<accession>A0A485BRQ4</accession>
<name>A0A485BRQ4_KLUCR</name>
<dbReference type="SUPFAM" id="SSF53448">
    <property type="entry name" value="Nucleotide-diphospho-sugar transferases"/>
    <property type="match status" value="1"/>
</dbReference>
<dbReference type="PANTHER" id="PTHR43685:SF5">
    <property type="entry name" value="GLYCOSYLTRANSFERASE EPSE-RELATED"/>
    <property type="match status" value="1"/>
</dbReference>
<dbReference type="InterPro" id="IPR029044">
    <property type="entry name" value="Nucleotide-diphossugar_trans"/>
</dbReference>
<organism evidence="5 6">
    <name type="scientific">Kluyvera cryocrescens</name>
    <name type="common">Kluyvera citrophila</name>
    <dbReference type="NCBI Taxonomy" id="580"/>
    <lineage>
        <taxon>Bacteria</taxon>
        <taxon>Pseudomonadati</taxon>
        <taxon>Pseudomonadota</taxon>
        <taxon>Gammaproteobacteria</taxon>
        <taxon>Enterobacterales</taxon>
        <taxon>Enterobacteriaceae</taxon>
        <taxon>Kluyvera</taxon>
    </lineage>
</organism>
<evidence type="ECO:0000313" key="5">
    <source>
        <dbReference type="EMBL" id="VFS76497.1"/>
    </source>
</evidence>
<dbReference type="Pfam" id="PF00535">
    <property type="entry name" value="Glycos_transf_2"/>
    <property type="match status" value="1"/>
</dbReference>
<dbReference type="AlphaFoldDB" id="A0A485BRQ4"/>
<dbReference type="PANTHER" id="PTHR43685">
    <property type="entry name" value="GLYCOSYLTRANSFERASE"/>
    <property type="match status" value="1"/>
</dbReference>
<evidence type="ECO:0000256" key="1">
    <source>
        <dbReference type="ARBA" id="ARBA00006739"/>
    </source>
</evidence>
<evidence type="ECO:0000259" key="4">
    <source>
        <dbReference type="Pfam" id="PF00535"/>
    </source>
</evidence>
<dbReference type="GO" id="GO:0016757">
    <property type="term" value="F:glycosyltransferase activity"/>
    <property type="evidence" value="ECO:0007669"/>
    <property type="project" value="UniProtKB-KW"/>
</dbReference>
<evidence type="ECO:0000256" key="2">
    <source>
        <dbReference type="ARBA" id="ARBA00022676"/>
    </source>
</evidence>
<dbReference type="InterPro" id="IPR001173">
    <property type="entry name" value="Glyco_trans_2-like"/>
</dbReference>
<keyword evidence="6" id="KW-1185">Reference proteome</keyword>
<dbReference type="Proteomes" id="UP000401081">
    <property type="component" value="Unassembled WGS sequence"/>
</dbReference>
<proteinExistence type="inferred from homology"/>
<reference evidence="5 6" key="1">
    <citation type="submission" date="2019-03" db="EMBL/GenBank/DDBJ databases">
        <authorList>
            <consortium name="Pathogen Informatics"/>
        </authorList>
    </citation>
    <scope>NUCLEOTIDE SEQUENCE [LARGE SCALE GENOMIC DNA]</scope>
    <source>
        <strain evidence="5 6">NCTC12993</strain>
    </source>
</reference>
<dbReference type="Gene3D" id="3.90.550.10">
    <property type="entry name" value="Spore Coat Polysaccharide Biosynthesis Protein SpsA, Chain A"/>
    <property type="match status" value="1"/>
</dbReference>
<feature type="domain" description="Glycosyltransferase 2-like" evidence="4">
    <location>
        <begin position="9"/>
        <end position="131"/>
    </location>
</feature>